<keyword evidence="1" id="KW-0812">Transmembrane</keyword>
<name>A0A419WEK2_9EURY</name>
<organism evidence="2 3">
    <name type="scientific">Halopiger aswanensis</name>
    <dbReference type="NCBI Taxonomy" id="148449"/>
    <lineage>
        <taxon>Archaea</taxon>
        <taxon>Methanobacteriati</taxon>
        <taxon>Methanobacteriota</taxon>
        <taxon>Stenosarchaea group</taxon>
        <taxon>Halobacteria</taxon>
        <taxon>Halobacteriales</taxon>
        <taxon>Natrialbaceae</taxon>
        <taxon>Halopiger</taxon>
    </lineage>
</organism>
<proteinExistence type="predicted"/>
<keyword evidence="1" id="KW-0472">Membrane</keyword>
<protein>
    <submittedName>
        <fullName evidence="2">Uncharacterized protein</fullName>
    </submittedName>
</protein>
<dbReference type="Proteomes" id="UP000283805">
    <property type="component" value="Unassembled WGS sequence"/>
</dbReference>
<sequence length="77" mass="8053">MTDDSWLSSRKATNQLLCVGIVVLAAGFVSIGEGYGGLQPVAKLLLMVVLAGSVLLVLGWLVSPRPADVERTRDGDG</sequence>
<dbReference type="RefSeq" id="WP_120245801.1">
    <property type="nucleotide sequence ID" value="NZ_RAPO01000003.1"/>
</dbReference>
<gene>
    <name evidence="2" type="ORF">ATJ93_3444</name>
</gene>
<feature type="transmembrane region" description="Helical" evidence="1">
    <location>
        <begin position="44"/>
        <end position="63"/>
    </location>
</feature>
<evidence type="ECO:0000313" key="2">
    <source>
        <dbReference type="EMBL" id="RKD93812.1"/>
    </source>
</evidence>
<keyword evidence="1" id="KW-1133">Transmembrane helix</keyword>
<evidence type="ECO:0000256" key="1">
    <source>
        <dbReference type="SAM" id="Phobius"/>
    </source>
</evidence>
<accession>A0A419WEK2</accession>
<dbReference type="OrthoDB" id="203397at2157"/>
<reference evidence="2 3" key="1">
    <citation type="submission" date="2018-09" db="EMBL/GenBank/DDBJ databases">
        <title>Genomic Encyclopedia of Archaeal and Bacterial Type Strains, Phase II (KMG-II): from individual species to whole genera.</title>
        <authorList>
            <person name="Goeker M."/>
        </authorList>
    </citation>
    <scope>NUCLEOTIDE SEQUENCE [LARGE SCALE GENOMIC DNA]</scope>
    <source>
        <strain evidence="2 3">DSM 13151</strain>
    </source>
</reference>
<dbReference type="AlphaFoldDB" id="A0A419WEK2"/>
<keyword evidence="3" id="KW-1185">Reference proteome</keyword>
<feature type="transmembrane region" description="Helical" evidence="1">
    <location>
        <begin position="12"/>
        <end position="32"/>
    </location>
</feature>
<evidence type="ECO:0000313" key="3">
    <source>
        <dbReference type="Proteomes" id="UP000283805"/>
    </source>
</evidence>
<comment type="caution">
    <text evidence="2">The sequence shown here is derived from an EMBL/GenBank/DDBJ whole genome shotgun (WGS) entry which is preliminary data.</text>
</comment>
<dbReference type="EMBL" id="RAPO01000003">
    <property type="protein sequence ID" value="RKD93812.1"/>
    <property type="molecule type" value="Genomic_DNA"/>
</dbReference>